<evidence type="ECO:0000256" key="1">
    <source>
        <dbReference type="ARBA" id="ARBA00004141"/>
    </source>
</evidence>
<evidence type="ECO:0000256" key="2">
    <source>
        <dbReference type="ARBA" id="ARBA00022448"/>
    </source>
</evidence>
<feature type="transmembrane region" description="Helical" evidence="7">
    <location>
        <begin position="480"/>
        <end position="502"/>
    </location>
</feature>
<evidence type="ECO:0000313" key="8">
    <source>
        <dbReference type="EMBL" id="WOO76397.1"/>
    </source>
</evidence>
<dbReference type="GO" id="GO:0016020">
    <property type="term" value="C:membrane"/>
    <property type="evidence" value="ECO:0007669"/>
    <property type="project" value="UniProtKB-SubCell"/>
</dbReference>
<dbReference type="AlphaFoldDB" id="A0AAF0XZR1"/>
<keyword evidence="5 7" id="KW-0472">Membrane</keyword>
<gene>
    <name evidence="8" type="primary">HNM1_0</name>
    <name evidence="8" type="ORF">LOC62_01G000020</name>
</gene>
<evidence type="ECO:0000256" key="6">
    <source>
        <dbReference type="SAM" id="MobiDB-lite"/>
    </source>
</evidence>
<dbReference type="InterPro" id="IPR002293">
    <property type="entry name" value="AA/rel_permease1"/>
</dbReference>
<dbReference type="EMBL" id="CP086714">
    <property type="protein sequence ID" value="WOO76397.1"/>
    <property type="molecule type" value="Genomic_DNA"/>
</dbReference>
<accession>A0AAF0XZR1</accession>
<reference evidence="8" key="1">
    <citation type="submission" date="2023-10" db="EMBL/GenBank/DDBJ databases">
        <authorList>
            <person name="Noh H."/>
        </authorList>
    </citation>
    <scope>NUCLEOTIDE SEQUENCE</scope>
    <source>
        <strain evidence="8">DUCC4014</strain>
    </source>
</reference>
<keyword evidence="9" id="KW-1185">Reference proteome</keyword>
<sequence>MGIRVKSPSPTIEAMPTLPHSGQSTPPLEEKDKSGPTTLVSVNSVAGESNPHLIKQFSFFSSLGMAFVILNSWIIATMTLNVGISQGGPVVVLWGELIAGVGQVSIALCLSELCSIWPSQSAQYGWTYLVTHANRSLTTTAVPTRWGTILSYYDGWLAWAGWCIMFSGAASVTTNMTYYLVCLWNPDFVLEPWHFFLLYVLCLTISLVINTFASRHLHMFDFIGIFWLAGGAVILIVATLACAGTKSTEPMFQSAKFVFTTFINDSDWGNFVLFMTGMVQPTFTITCFDAVAHVIDEMPNPRRDAPRCISATVVFGCVSTFIVVLCLMFTITDIDAVITSTAGPLVTILYQATGSRVGATCLTLIPYIGTLIGSQATLTTASRITLNLAEDEAVVCSKFFRKVNKRLNAPIPALVVPWCVSVVIGLLYLGSSAMFSSILSTTLVALGISYLIPIIVVAIKGRSTILELKPQFSLGKVFGGICYAIAISWGLFTAVMFCFPATSTVNGSTMNYTAPVIGVAMLLATVNWFAYSRKHYTGPQVVDQVTEPECKA</sequence>
<dbReference type="GeneID" id="87803282"/>
<dbReference type="RefSeq" id="XP_062622429.1">
    <property type="nucleotide sequence ID" value="XM_062766445.1"/>
</dbReference>
<comment type="subcellular location">
    <subcellularLocation>
        <location evidence="1">Membrane</location>
        <topology evidence="1">Multi-pass membrane protein</topology>
    </subcellularLocation>
</comment>
<feature type="transmembrane region" description="Helical" evidence="7">
    <location>
        <begin position="309"/>
        <end position="331"/>
    </location>
</feature>
<name>A0AAF0XZR1_9TREE</name>
<evidence type="ECO:0000313" key="9">
    <source>
        <dbReference type="Proteomes" id="UP000827549"/>
    </source>
</evidence>
<feature type="transmembrane region" description="Helical" evidence="7">
    <location>
        <begin position="407"/>
        <end position="429"/>
    </location>
</feature>
<keyword evidence="4 7" id="KW-1133">Transmembrane helix</keyword>
<proteinExistence type="predicted"/>
<evidence type="ECO:0000256" key="7">
    <source>
        <dbReference type="SAM" id="Phobius"/>
    </source>
</evidence>
<feature type="region of interest" description="Disordered" evidence="6">
    <location>
        <begin position="1"/>
        <end position="39"/>
    </location>
</feature>
<dbReference type="GO" id="GO:0022857">
    <property type="term" value="F:transmembrane transporter activity"/>
    <property type="evidence" value="ECO:0007669"/>
    <property type="project" value="InterPro"/>
</dbReference>
<dbReference type="Gene3D" id="1.20.1740.10">
    <property type="entry name" value="Amino acid/polyamine transporter I"/>
    <property type="match status" value="1"/>
</dbReference>
<keyword evidence="2" id="KW-0813">Transport</keyword>
<evidence type="ECO:0000256" key="4">
    <source>
        <dbReference type="ARBA" id="ARBA00022989"/>
    </source>
</evidence>
<feature type="transmembrane region" description="Helical" evidence="7">
    <location>
        <begin position="220"/>
        <end position="241"/>
    </location>
</feature>
<evidence type="ECO:0000256" key="5">
    <source>
        <dbReference type="ARBA" id="ARBA00023136"/>
    </source>
</evidence>
<organism evidence="8 9">
    <name type="scientific">Vanrija pseudolonga</name>
    <dbReference type="NCBI Taxonomy" id="143232"/>
    <lineage>
        <taxon>Eukaryota</taxon>
        <taxon>Fungi</taxon>
        <taxon>Dikarya</taxon>
        <taxon>Basidiomycota</taxon>
        <taxon>Agaricomycotina</taxon>
        <taxon>Tremellomycetes</taxon>
        <taxon>Trichosporonales</taxon>
        <taxon>Trichosporonaceae</taxon>
        <taxon>Vanrija</taxon>
    </lineage>
</organism>
<dbReference type="PIRSF" id="PIRSF006060">
    <property type="entry name" value="AA_transporter"/>
    <property type="match status" value="1"/>
</dbReference>
<feature type="transmembrane region" description="Helical" evidence="7">
    <location>
        <begin position="193"/>
        <end position="213"/>
    </location>
</feature>
<dbReference type="PANTHER" id="PTHR45649">
    <property type="entry name" value="AMINO-ACID PERMEASE BAT1"/>
    <property type="match status" value="1"/>
</dbReference>
<evidence type="ECO:0000256" key="3">
    <source>
        <dbReference type="ARBA" id="ARBA00022692"/>
    </source>
</evidence>
<feature type="transmembrane region" description="Helical" evidence="7">
    <location>
        <begin position="514"/>
        <end position="531"/>
    </location>
</feature>
<feature type="transmembrane region" description="Helical" evidence="7">
    <location>
        <begin position="59"/>
        <end position="84"/>
    </location>
</feature>
<dbReference type="Proteomes" id="UP000827549">
    <property type="component" value="Chromosome 1"/>
</dbReference>
<feature type="transmembrane region" description="Helical" evidence="7">
    <location>
        <begin position="435"/>
        <end position="459"/>
    </location>
</feature>
<keyword evidence="3 7" id="KW-0812">Transmembrane</keyword>
<dbReference type="Pfam" id="PF13520">
    <property type="entry name" value="AA_permease_2"/>
    <property type="match status" value="1"/>
</dbReference>
<dbReference type="PANTHER" id="PTHR45649:SF14">
    <property type="entry name" value="GABA PERMEASE"/>
    <property type="match status" value="1"/>
</dbReference>
<protein>
    <submittedName>
        <fullName evidence="8">Choline transport protein</fullName>
    </submittedName>
</protein>
<feature type="transmembrane region" description="Helical" evidence="7">
    <location>
        <begin position="156"/>
        <end position="181"/>
    </location>
</feature>